<dbReference type="AlphaFoldDB" id="A0A1I3AND5"/>
<protein>
    <submittedName>
        <fullName evidence="3">Uncharacterized conserved protein, contains ParB-like and HNH nuclease domains</fullName>
    </submittedName>
</protein>
<evidence type="ECO:0000259" key="1">
    <source>
        <dbReference type="Pfam" id="PF03235"/>
    </source>
</evidence>
<dbReference type="Pfam" id="PF07510">
    <property type="entry name" value="GmrSD_C"/>
    <property type="match status" value="1"/>
</dbReference>
<evidence type="ECO:0000313" key="4">
    <source>
        <dbReference type="Proteomes" id="UP000199666"/>
    </source>
</evidence>
<feature type="domain" description="GmrSD restriction endonucleases N-terminal" evidence="1">
    <location>
        <begin position="20"/>
        <end position="240"/>
    </location>
</feature>
<organism evidence="3 4">
    <name type="scientific">Pedobacter insulae</name>
    <dbReference type="NCBI Taxonomy" id="414048"/>
    <lineage>
        <taxon>Bacteria</taxon>
        <taxon>Pseudomonadati</taxon>
        <taxon>Bacteroidota</taxon>
        <taxon>Sphingobacteriia</taxon>
        <taxon>Sphingobacteriales</taxon>
        <taxon>Sphingobacteriaceae</taxon>
        <taxon>Pedobacter</taxon>
    </lineage>
</organism>
<keyword evidence="4" id="KW-1185">Reference proteome</keyword>
<dbReference type="Pfam" id="PF03235">
    <property type="entry name" value="GmrSD_N"/>
    <property type="match status" value="1"/>
</dbReference>
<dbReference type="PANTHER" id="PTHR35149:SF2">
    <property type="entry name" value="DUF262 DOMAIN-CONTAINING PROTEIN"/>
    <property type="match status" value="1"/>
</dbReference>
<dbReference type="PANTHER" id="PTHR35149">
    <property type="entry name" value="SLL5132 PROTEIN"/>
    <property type="match status" value="1"/>
</dbReference>
<dbReference type="InterPro" id="IPR004919">
    <property type="entry name" value="GmrSD_N"/>
</dbReference>
<evidence type="ECO:0000259" key="2">
    <source>
        <dbReference type="Pfam" id="PF07510"/>
    </source>
</evidence>
<dbReference type="EMBL" id="FOPP01000017">
    <property type="protein sequence ID" value="SFH51550.1"/>
    <property type="molecule type" value="Genomic_DNA"/>
</dbReference>
<dbReference type="Proteomes" id="UP000199666">
    <property type="component" value="Unassembled WGS sequence"/>
</dbReference>
<name>A0A1I3AND5_9SPHI</name>
<dbReference type="STRING" id="414048.SAMN04489864_11714"/>
<dbReference type="OrthoDB" id="9798761at2"/>
<dbReference type="RefSeq" id="WP_090998301.1">
    <property type="nucleotide sequence ID" value="NZ_FOPP01000017.1"/>
</dbReference>
<sequence>MAEKSLMTPSSASLSGLLGYGISYKVPTYQRDYSWKTENWMDLWEDLKILISTGKDHYMGAVVVQRDGDKHFFVIDGQQRFTTLSILALAVIKNIQDLIDSGIDPDDNKERISELRRGYLGQKDPGSLLYSSKLILNENNDPFYQSRLLQLSEPNNEKTLSDSDRLLWQAFNFFYSSVKSHFNNPTGEILANFLSKTLGDKMMFIKIEVEDEVSAYTLFETLNYRGVDLTVTDLLKNYLFSLLTESDIRIAKEIWKRISTSVGLDKFPIFLRHFWMSRNNLVRQEQLFKIIRASIKTNKQVFELLEKLDSSAALYVALQDPSNIEWQGNREMFKRVREFKLFGVKQHLPLLLISKEKFESQEFEKLVRLISIISFRYNVIGSRQANTMEEIYNKASIKISNGIITTALQIFNELKELYVSDEDFKNDFSTLNLYSYGRNKKLARYILFEIENHLKQGGDDDFEFNPATIEHILPENPSENWETFFPKIVQEKYIYRIGNYLLLEERLNQDAETKLIEGKKDEYLKSNYKMANEFDYDVWTPEKLTSRQNSLAKKAVAIWRSSYAI</sequence>
<reference evidence="3 4" key="1">
    <citation type="submission" date="2016-10" db="EMBL/GenBank/DDBJ databases">
        <authorList>
            <person name="de Groot N.N."/>
        </authorList>
    </citation>
    <scope>NUCLEOTIDE SEQUENCE [LARGE SCALE GENOMIC DNA]</scope>
    <source>
        <strain evidence="3 4">DSM 18684</strain>
    </source>
</reference>
<dbReference type="InterPro" id="IPR011089">
    <property type="entry name" value="GmrSD_C"/>
</dbReference>
<feature type="domain" description="GmrSD restriction endonucleases C-terminal" evidence="2">
    <location>
        <begin position="419"/>
        <end position="553"/>
    </location>
</feature>
<proteinExistence type="predicted"/>
<evidence type="ECO:0000313" key="3">
    <source>
        <dbReference type="EMBL" id="SFH51550.1"/>
    </source>
</evidence>
<accession>A0A1I3AND5</accession>
<gene>
    <name evidence="3" type="ORF">SAMN04489864_11714</name>
</gene>